<name>A0AAV7U0R5_PLEWA</name>
<proteinExistence type="predicted"/>
<organism evidence="1 2">
    <name type="scientific">Pleurodeles waltl</name>
    <name type="common">Iberian ribbed newt</name>
    <dbReference type="NCBI Taxonomy" id="8319"/>
    <lineage>
        <taxon>Eukaryota</taxon>
        <taxon>Metazoa</taxon>
        <taxon>Chordata</taxon>
        <taxon>Craniata</taxon>
        <taxon>Vertebrata</taxon>
        <taxon>Euteleostomi</taxon>
        <taxon>Amphibia</taxon>
        <taxon>Batrachia</taxon>
        <taxon>Caudata</taxon>
        <taxon>Salamandroidea</taxon>
        <taxon>Salamandridae</taxon>
        <taxon>Pleurodelinae</taxon>
        <taxon>Pleurodeles</taxon>
    </lineage>
</organism>
<reference evidence="1" key="1">
    <citation type="journal article" date="2022" name="bioRxiv">
        <title>Sequencing and chromosome-scale assembly of the giantPleurodeles waltlgenome.</title>
        <authorList>
            <person name="Brown T."/>
            <person name="Elewa A."/>
            <person name="Iarovenko S."/>
            <person name="Subramanian E."/>
            <person name="Araus A.J."/>
            <person name="Petzold A."/>
            <person name="Susuki M."/>
            <person name="Suzuki K.-i.T."/>
            <person name="Hayashi T."/>
            <person name="Toyoda A."/>
            <person name="Oliveira C."/>
            <person name="Osipova E."/>
            <person name="Leigh N.D."/>
            <person name="Simon A."/>
            <person name="Yun M.H."/>
        </authorList>
    </citation>
    <scope>NUCLEOTIDE SEQUENCE</scope>
    <source>
        <strain evidence="1">20211129_DDA</strain>
        <tissue evidence="1">Liver</tissue>
    </source>
</reference>
<keyword evidence="2" id="KW-1185">Reference proteome</keyword>
<evidence type="ECO:0000313" key="2">
    <source>
        <dbReference type="Proteomes" id="UP001066276"/>
    </source>
</evidence>
<comment type="caution">
    <text evidence="1">The sequence shown here is derived from an EMBL/GenBank/DDBJ whole genome shotgun (WGS) entry which is preliminary data.</text>
</comment>
<dbReference type="AlphaFoldDB" id="A0AAV7U0R5"/>
<evidence type="ECO:0000313" key="1">
    <source>
        <dbReference type="EMBL" id="KAJ1182620.1"/>
    </source>
</evidence>
<sequence length="90" mass="9794">MASARQIGRRLSAQSERNWWLSLSTPGYPWFPAGSQQQQHGSRGSSAPPSLRALANSALQVSWVVGDGELLSPSSVDVVLLGEFLNRCRQ</sequence>
<dbReference type="EMBL" id="JANPWB010000006">
    <property type="protein sequence ID" value="KAJ1182620.1"/>
    <property type="molecule type" value="Genomic_DNA"/>
</dbReference>
<protein>
    <submittedName>
        <fullName evidence="1">Uncharacterized protein</fullName>
    </submittedName>
</protein>
<accession>A0AAV7U0R5</accession>
<dbReference type="Proteomes" id="UP001066276">
    <property type="component" value="Chromosome 3_2"/>
</dbReference>
<gene>
    <name evidence="1" type="ORF">NDU88_007807</name>
</gene>